<proteinExistence type="predicted"/>
<evidence type="ECO:0000313" key="2">
    <source>
        <dbReference type="EMBL" id="RCH99117.1"/>
    </source>
</evidence>
<organism evidence="2 3">
    <name type="scientific">Rhizopus azygosporus</name>
    <name type="common">Rhizopus microsporus var. azygosporus</name>
    <dbReference type="NCBI Taxonomy" id="86630"/>
    <lineage>
        <taxon>Eukaryota</taxon>
        <taxon>Fungi</taxon>
        <taxon>Fungi incertae sedis</taxon>
        <taxon>Mucoromycota</taxon>
        <taxon>Mucoromycotina</taxon>
        <taxon>Mucoromycetes</taxon>
        <taxon>Mucorales</taxon>
        <taxon>Mucorineae</taxon>
        <taxon>Rhizopodaceae</taxon>
        <taxon>Rhizopus</taxon>
    </lineage>
</organism>
<dbReference type="Proteomes" id="UP000252139">
    <property type="component" value="Unassembled WGS sequence"/>
</dbReference>
<reference evidence="2 3" key="1">
    <citation type="journal article" date="2018" name="G3 (Bethesda)">
        <title>Phylogenetic and Phylogenomic Definition of Rhizopus Species.</title>
        <authorList>
            <person name="Gryganskyi A.P."/>
            <person name="Golan J."/>
            <person name="Dolatabadi S."/>
            <person name="Mondo S."/>
            <person name="Robb S."/>
            <person name="Idnurm A."/>
            <person name="Muszewska A."/>
            <person name="Steczkiewicz K."/>
            <person name="Masonjones S."/>
            <person name="Liao H.L."/>
            <person name="Gajdeczka M.T."/>
            <person name="Anike F."/>
            <person name="Vuek A."/>
            <person name="Anishchenko I.M."/>
            <person name="Voigt K."/>
            <person name="de Hoog G.S."/>
            <person name="Smith M.E."/>
            <person name="Heitman J."/>
            <person name="Vilgalys R."/>
            <person name="Stajich J.E."/>
        </authorList>
    </citation>
    <scope>NUCLEOTIDE SEQUENCE [LARGE SCALE GENOMIC DNA]</scope>
    <source>
        <strain evidence="2 3">CBS 357.93</strain>
    </source>
</reference>
<dbReference type="InterPro" id="IPR005062">
    <property type="entry name" value="SAC3/GANP/THP3_conserved"/>
</dbReference>
<dbReference type="GO" id="GO:0006406">
    <property type="term" value="P:mRNA export from nucleus"/>
    <property type="evidence" value="ECO:0007669"/>
    <property type="project" value="TreeGrafter"/>
</dbReference>
<name>A0A367KAD0_RHIAZ</name>
<dbReference type="Gene3D" id="1.25.40.990">
    <property type="match status" value="1"/>
</dbReference>
<evidence type="ECO:0000313" key="3">
    <source>
        <dbReference type="Proteomes" id="UP000252139"/>
    </source>
</evidence>
<dbReference type="GO" id="GO:0005737">
    <property type="term" value="C:cytoplasm"/>
    <property type="evidence" value="ECO:0007669"/>
    <property type="project" value="TreeGrafter"/>
</dbReference>
<evidence type="ECO:0000259" key="1">
    <source>
        <dbReference type="Pfam" id="PF03399"/>
    </source>
</evidence>
<dbReference type="AlphaFoldDB" id="A0A367KAD0"/>
<keyword evidence="3" id="KW-1185">Reference proteome</keyword>
<dbReference type="STRING" id="86630.A0A367KAD0"/>
<feature type="domain" description="SAC3/GANP/THP3 conserved" evidence="1">
    <location>
        <begin position="41"/>
        <end position="179"/>
    </location>
</feature>
<comment type="caution">
    <text evidence="2">The sequence shown here is derived from an EMBL/GenBank/DDBJ whole genome shotgun (WGS) entry which is preliminary data.</text>
</comment>
<dbReference type="PANTHER" id="PTHR12436">
    <property type="entry name" value="80 KDA MCM3-ASSOCIATED PROTEIN"/>
    <property type="match status" value="1"/>
</dbReference>
<protein>
    <recommendedName>
        <fullName evidence="1">SAC3/GANP/THP3 conserved domain-containing protein</fullName>
    </recommendedName>
</protein>
<sequence>MFHQNSFASGVGRGSLGNVINPYKKIIPGRGRGRCGETLDSEIDKLELDEYDNVNRGRVVKAYIKSVAENDQLLPSDVRCPKALVSTLDYLIDEILSKNPLKECHAFIRDRTRSIRQDFTLQNIRNEVAVEVHERIARFHILCLHEMRDLDESKFCVQQEIQQLQEACSRNRKHYRRLQIAMSSQQTSTGDSVVCFQEGDKPAVEITRCGPLRRPYESPSVKVCVLDDGSEFICDRRAIDPMEISHSESLLNPPWNLISRCLSKILQERLP</sequence>
<dbReference type="InterPro" id="IPR045107">
    <property type="entry name" value="SAC3/GANP/THP3"/>
</dbReference>
<dbReference type="Pfam" id="PF03399">
    <property type="entry name" value="SAC3_GANP"/>
    <property type="match status" value="1"/>
</dbReference>
<gene>
    <name evidence="2" type="ORF">CU097_010513</name>
</gene>
<dbReference type="PANTHER" id="PTHR12436:SF3">
    <property type="entry name" value="GERMINAL-CENTER ASSOCIATED NUCLEAR PROTEIN"/>
    <property type="match status" value="1"/>
</dbReference>
<dbReference type="GO" id="GO:0070390">
    <property type="term" value="C:transcription export complex 2"/>
    <property type="evidence" value="ECO:0007669"/>
    <property type="project" value="TreeGrafter"/>
</dbReference>
<accession>A0A367KAD0</accession>
<dbReference type="OrthoDB" id="2288192at2759"/>
<dbReference type="EMBL" id="PJQL01000145">
    <property type="protein sequence ID" value="RCH99117.1"/>
    <property type="molecule type" value="Genomic_DNA"/>
</dbReference>